<proteinExistence type="predicted"/>
<keyword evidence="7" id="KW-1185">Reference proteome</keyword>
<keyword evidence="1" id="KW-1133">Transmembrane helix</keyword>
<dbReference type="EMBL" id="CP039139">
    <property type="protein sequence ID" value="QCQ73874.1"/>
    <property type="molecule type" value="Genomic_DNA"/>
</dbReference>
<feature type="transmembrane region" description="Helical" evidence="1">
    <location>
        <begin position="42"/>
        <end position="62"/>
    </location>
</feature>
<evidence type="ECO:0000313" key="2">
    <source>
        <dbReference type="EMBL" id="AFK19885.1"/>
    </source>
</evidence>
<feature type="transmembrane region" description="Helical" evidence="1">
    <location>
        <begin position="12"/>
        <end position="30"/>
    </location>
</feature>
<evidence type="ECO:0000313" key="4">
    <source>
        <dbReference type="EMBL" id="ELZ99429.1"/>
    </source>
</evidence>
<dbReference type="AlphaFoldDB" id="I3R6M5"/>
<dbReference type="GeneID" id="40154893"/>
<name>I3R6M5_HALMT</name>
<gene>
    <name evidence="2" type="ordered locus">HFX_2196</name>
    <name evidence="3" type="ORF">BM92_11725</name>
    <name evidence="4" type="ORF">C439_12784</name>
    <name evidence="5" type="ORF">E6P09_00710</name>
</gene>
<dbReference type="HOGENOM" id="CLU_148447_0_0_2"/>
<dbReference type="Proteomes" id="UP000299011">
    <property type="component" value="Chromosome"/>
</dbReference>
<dbReference type="Proteomes" id="UP000011603">
    <property type="component" value="Unassembled WGS sequence"/>
</dbReference>
<dbReference type="EMBL" id="AOLO01000011">
    <property type="protein sequence ID" value="ELZ99429.1"/>
    <property type="molecule type" value="Genomic_DNA"/>
</dbReference>
<organism evidence="2 6">
    <name type="scientific">Haloferax mediterranei (strain ATCC 33500 / DSM 1411 / JCM 8866 / NBRC 14739 / NCIMB 2177 / R-4)</name>
    <name type="common">Halobacterium mediterranei</name>
    <dbReference type="NCBI Taxonomy" id="523841"/>
    <lineage>
        <taxon>Archaea</taxon>
        <taxon>Methanobacteriati</taxon>
        <taxon>Methanobacteriota</taxon>
        <taxon>Stenosarchaea group</taxon>
        <taxon>Halobacteria</taxon>
        <taxon>Halobacteriales</taxon>
        <taxon>Haloferacaceae</taxon>
        <taxon>Haloferax</taxon>
    </lineage>
</organism>
<reference evidence="2" key="5">
    <citation type="submission" date="2014-05" db="EMBL/GenBank/DDBJ databases">
        <authorList>
            <person name="Wang L."/>
            <person name="Yang H."/>
            <person name="Xiang H."/>
        </authorList>
    </citation>
    <scope>NUCLEOTIDE SEQUENCE</scope>
    <source>
        <strain evidence="2">CGMCC 1.2087</strain>
    </source>
</reference>
<keyword evidence="1" id="KW-0812">Transmembrane</keyword>
<protein>
    <submittedName>
        <fullName evidence="2">Uncharacterized protein</fullName>
    </submittedName>
</protein>
<sequence>MAVRGGSRIRRLQQGLAVGVFGVLIALFTIPPVRLSQLSATTLGGVVIGGGIWVTPALLSVVSLTQVRAAERSIASVVIVGLSFVTLGLTLLNVRTLVVTEEFLRYGGKGAFVGPLIALVTGCLLGGVVLLGEAVSSTSD</sequence>
<evidence type="ECO:0000256" key="1">
    <source>
        <dbReference type="SAM" id="Phobius"/>
    </source>
</evidence>
<evidence type="ECO:0000313" key="6">
    <source>
        <dbReference type="Proteomes" id="UP000006469"/>
    </source>
</evidence>
<reference evidence="4 7" key="3">
    <citation type="journal article" date="2014" name="PLoS Genet.">
        <title>Phylogenetically driven sequencing of extremely halophilic archaea reveals strategies for static and dynamic osmo-response.</title>
        <authorList>
            <person name="Becker E.A."/>
            <person name="Seitzer P.M."/>
            <person name="Tritt A."/>
            <person name="Larsen D."/>
            <person name="Krusor M."/>
            <person name="Yao A.I."/>
            <person name="Wu D."/>
            <person name="Madern D."/>
            <person name="Eisen J.A."/>
            <person name="Darling A.E."/>
            <person name="Facciotti M.T."/>
        </authorList>
    </citation>
    <scope>NUCLEOTIDE SEQUENCE [LARGE SCALE GENOMIC DNA]</scope>
    <source>
        <strain evidence="4">ATCC 33500</strain>
        <strain evidence="7">ATCC 33500 / DSM 1411 / JCM 8866 / NBRC 14739 / NCIMB 2177 / R-4</strain>
    </source>
</reference>
<evidence type="ECO:0000313" key="7">
    <source>
        <dbReference type="Proteomes" id="UP000011603"/>
    </source>
</evidence>
<dbReference type="Proteomes" id="UP000027075">
    <property type="component" value="Chromosome"/>
</dbReference>
<dbReference type="EMBL" id="CP007551">
    <property type="protein sequence ID" value="AHZ23264.1"/>
    <property type="molecule type" value="Genomic_DNA"/>
</dbReference>
<dbReference type="EMBL" id="CP001868">
    <property type="protein sequence ID" value="AFK19885.1"/>
    <property type="molecule type" value="Genomic_DNA"/>
</dbReference>
<evidence type="ECO:0000313" key="9">
    <source>
        <dbReference type="Proteomes" id="UP000299011"/>
    </source>
</evidence>
<dbReference type="PATRIC" id="fig|523841.21.peg.2578"/>
<dbReference type="OrthoDB" id="385874at2157"/>
<accession>I3R6M5</accession>
<dbReference type="KEGG" id="hme:HFX_2196"/>
<dbReference type="RefSeq" id="WP_004059606.1">
    <property type="nucleotide sequence ID" value="NC_017941.2"/>
</dbReference>
<reference evidence="5 9" key="6">
    <citation type="submission" date="2019-04" db="EMBL/GenBank/DDBJ databases">
        <title>Methylomes of two halophilic Archaea, Haloarcula marismortui and Haloferax mediterranei.</title>
        <authorList>
            <person name="DasSarma S."/>
            <person name="DasSarma P."/>
            <person name="DasSarma S."/>
            <person name="Fomenkov A."/>
            <person name="Vincze T."/>
            <person name="Anton B.P."/>
            <person name="Roberts R.J."/>
        </authorList>
    </citation>
    <scope>NUCLEOTIDE SEQUENCE [LARGE SCALE GENOMIC DNA]</scope>
    <source>
        <strain evidence="5">ATCC 33500</strain>
        <strain evidence="9">ATCC 33500 / DSM 1411 / JCM 8866 / NBRC 14739 / NCIMB 2177 / R-4</strain>
    </source>
</reference>
<evidence type="ECO:0000313" key="3">
    <source>
        <dbReference type="EMBL" id="AHZ23264.1"/>
    </source>
</evidence>
<evidence type="ECO:0000313" key="5">
    <source>
        <dbReference type="EMBL" id="QCQ73874.1"/>
    </source>
</evidence>
<dbReference type="eggNOG" id="arCOG13947">
    <property type="taxonomic scope" value="Archaea"/>
</dbReference>
<reference evidence="2 6" key="2">
    <citation type="journal article" date="2012" name="J. Bacteriol.">
        <title>Complete genome sequence of the metabolically versatile halophilic archaeon Haloferax mediterranei, a poly(3-hydroxybutyrate-co-3-hydroxyvalerate) producer.</title>
        <authorList>
            <person name="Han J."/>
            <person name="Zhang F."/>
            <person name="Hou J."/>
            <person name="Liu X."/>
            <person name="Li M."/>
            <person name="Liu H."/>
            <person name="Cai L."/>
            <person name="Zhang B."/>
            <person name="Chen Y."/>
            <person name="Zhou J."/>
            <person name="Hu S."/>
            <person name="Xiang H."/>
        </authorList>
    </citation>
    <scope>NUCLEOTIDE SEQUENCE [LARGE SCALE GENOMIC DNA]</scope>
    <source>
        <strain evidence="6">ATCC 33500 / DSM 1411 / JCM 8866 / NBRC 14739 / NCIMB 2177 / R-4</strain>
        <strain evidence="2">CGMCC 1.2087</strain>
    </source>
</reference>
<evidence type="ECO:0000313" key="8">
    <source>
        <dbReference type="Proteomes" id="UP000027075"/>
    </source>
</evidence>
<keyword evidence="1" id="KW-0472">Membrane</keyword>
<dbReference type="Proteomes" id="UP000006469">
    <property type="component" value="Chromosome"/>
</dbReference>
<reference evidence="3 8" key="4">
    <citation type="submission" date="2014-04" db="EMBL/GenBank/DDBJ databases">
        <title>Transcriptional profiles of Haloferax mediterranei on the basis of nitrogen availability.</title>
        <authorList>
            <person name="Bautista V."/>
        </authorList>
    </citation>
    <scope>NUCLEOTIDE SEQUENCE [LARGE SCALE GENOMIC DNA]</scope>
    <source>
        <strain evidence="3">ATCC 33500</strain>
        <strain evidence="8">ATCC 33500 / DSM 1411 / JCM 8866 / NBRC 14739 / NCIMB 2177 / R-4</strain>
    </source>
</reference>
<feature type="transmembrane region" description="Helical" evidence="1">
    <location>
        <begin position="112"/>
        <end position="132"/>
    </location>
</feature>
<feature type="transmembrane region" description="Helical" evidence="1">
    <location>
        <begin position="74"/>
        <end position="92"/>
    </location>
</feature>
<dbReference type="PaxDb" id="523841-HFX_2196"/>
<reference evidence="2" key="1">
    <citation type="journal article" date="2012" name="Appl. Environ. Microbiol.">
        <title>Identification of the haloarchaeal phasin (PhaP) that functions in polyhydroxyalkanoate accumulation and granule formation in Haloferax mediterranei.</title>
        <authorList>
            <person name="Cai S."/>
            <person name="Cai L."/>
            <person name="Liu H."/>
            <person name="Liu X."/>
            <person name="Han J."/>
            <person name="Zhou J."/>
            <person name="Xiang H."/>
        </authorList>
    </citation>
    <scope>NUCLEOTIDE SEQUENCE</scope>
    <source>
        <strain evidence="2">CGMCC 1.2087</strain>
    </source>
</reference>